<evidence type="ECO:0000256" key="5">
    <source>
        <dbReference type="ARBA" id="ARBA00022741"/>
    </source>
</evidence>
<feature type="domain" description="ABC transporter" evidence="10">
    <location>
        <begin position="1"/>
        <end position="231"/>
    </location>
</feature>
<dbReference type="PROSITE" id="PS50893">
    <property type="entry name" value="ABC_TRANSPORTER_2"/>
    <property type="match status" value="1"/>
</dbReference>
<evidence type="ECO:0000256" key="7">
    <source>
        <dbReference type="ARBA" id="ARBA00022967"/>
    </source>
</evidence>
<dbReference type="InterPro" id="IPR003439">
    <property type="entry name" value="ABC_transporter-like_ATP-bd"/>
</dbReference>
<dbReference type="InterPro" id="IPR017871">
    <property type="entry name" value="ABC_transporter-like_CS"/>
</dbReference>
<dbReference type="GO" id="GO:0005524">
    <property type="term" value="F:ATP binding"/>
    <property type="evidence" value="ECO:0007669"/>
    <property type="project" value="UniProtKB-KW"/>
</dbReference>
<dbReference type="GO" id="GO:0016020">
    <property type="term" value="C:membrane"/>
    <property type="evidence" value="ECO:0007669"/>
    <property type="project" value="InterPro"/>
</dbReference>
<dbReference type="InterPro" id="IPR011868">
    <property type="entry name" value="ModC_ABC_ATP-bd"/>
</dbReference>
<dbReference type="InterPro" id="IPR050334">
    <property type="entry name" value="Molybdenum_import_ModC"/>
</dbReference>
<dbReference type="STRING" id="1219065.VPR01S_07_00880"/>
<evidence type="ECO:0000256" key="6">
    <source>
        <dbReference type="ARBA" id="ARBA00022840"/>
    </source>
</evidence>
<evidence type="ECO:0000256" key="3">
    <source>
        <dbReference type="ARBA" id="ARBA00022505"/>
    </source>
</evidence>
<dbReference type="PROSITE" id="PS00211">
    <property type="entry name" value="ABC_TRANSPORTER_1"/>
    <property type="match status" value="1"/>
</dbReference>
<protein>
    <submittedName>
        <fullName evidence="12">Molybdate ABC transporter ATP-binding protein</fullName>
    </submittedName>
</protein>
<keyword evidence="3 9" id="KW-0500">Molybdenum</keyword>
<dbReference type="PANTHER" id="PTHR43514:SF4">
    <property type="entry name" value="ABC TRANSPORTER I FAMILY MEMBER 10"/>
    <property type="match status" value="1"/>
</dbReference>
<keyword evidence="4" id="KW-0997">Cell inner membrane</keyword>
<evidence type="ECO:0000256" key="8">
    <source>
        <dbReference type="ARBA" id="ARBA00023136"/>
    </source>
</evidence>
<dbReference type="RefSeq" id="WP_021705264.1">
    <property type="nucleotide sequence ID" value="NZ_BATJ01000007.1"/>
</dbReference>
<keyword evidence="5" id="KW-0547">Nucleotide-binding</keyword>
<name>U3BBY9_VIBPR</name>
<evidence type="ECO:0000256" key="2">
    <source>
        <dbReference type="ARBA" id="ARBA00022475"/>
    </source>
</evidence>
<evidence type="ECO:0000313" key="12">
    <source>
        <dbReference type="EMBL" id="GAD67289.1"/>
    </source>
</evidence>
<evidence type="ECO:0000259" key="10">
    <source>
        <dbReference type="PROSITE" id="PS50893"/>
    </source>
</evidence>
<dbReference type="InterPro" id="IPR003593">
    <property type="entry name" value="AAA+_ATPase"/>
</dbReference>
<keyword evidence="8" id="KW-0472">Membrane</keyword>
<evidence type="ECO:0000256" key="9">
    <source>
        <dbReference type="PROSITE-ProRule" id="PRU01213"/>
    </source>
</evidence>
<dbReference type="Proteomes" id="UP000016570">
    <property type="component" value="Unassembled WGS sequence"/>
</dbReference>
<dbReference type="NCBIfam" id="TIGR02142">
    <property type="entry name" value="modC_ABC"/>
    <property type="match status" value="1"/>
</dbReference>
<keyword evidence="6 12" id="KW-0067">ATP-binding</keyword>
<dbReference type="InterPro" id="IPR027417">
    <property type="entry name" value="P-loop_NTPase"/>
</dbReference>
<evidence type="ECO:0000256" key="1">
    <source>
        <dbReference type="ARBA" id="ARBA00022448"/>
    </source>
</evidence>
<dbReference type="PANTHER" id="PTHR43514">
    <property type="entry name" value="ABC TRANSPORTER I FAMILY MEMBER 10"/>
    <property type="match status" value="1"/>
</dbReference>
<dbReference type="PROSITE" id="PS51866">
    <property type="entry name" value="MOP"/>
    <property type="match status" value="1"/>
</dbReference>
<gene>
    <name evidence="12" type="primary">modC</name>
    <name evidence="12" type="ORF">VPR01S_07_00880</name>
</gene>
<dbReference type="EMBL" id="BATJ01000007">
    <property type="protein sequence ID" value="GAD67289.1"/>
    <property type="molecule type" value="Genomic_DNA"/>
</dbReference>
<dbReference type="AlphaFoldDB" id="U3BBY9"/>
<dbReference type="eggNOG" id="COG4148">
    <property type="taxonomic scope" value="Bacteria"/>
</dbReference>
<dbReference type="Gene3D" id="3.40.50.300">
    <property type="entry name" value="P-loop containing nucleotide triphosphate hydrolases"/>
    <property type="match status" value="1"/>
</dbReference>
<dbReference type="SMART" id="SM00382">
    <property type="entry name" value="AAA"/>
    <property type="match status" value="1"/>
</dbReference>
<dbReference type="SUPFAM" id="SSF50331">
    <property type="entry name" value="MOP-like"/>
    <property type="match status" value="1"/>
</dbReference>
<dbReference type="NCBIfam" id="NF008355">
    <property type="entry name" value="PRK11144.1"/>
    <property type="match status" value="1"/>
</dbReference>
<dbReference type="InterPro" id="IPR004606">
    <property type="entry name" value="Mop_domain"/>
</dbReference>
<dbReference type="GO" id="GO:0015098">
    <property type="term" value="F:molybdate ion transmembrane transporter activity"/>
    <property type="evidence" value="ECO:0007669"/>
    <property type="project" value="InterPro"/>
</dbReference>
<dbReference type="FunFam" id="3.40.50.300:FF:000634">
    <property type="entry name" value="Molybdenum import ATP-binding protein ModC"/>
    <property type="match status" value="1"/>
</dbReference>
<dbReference type="InterPro" id="IPR008995">
    <property type="entry name" value="Mo/tungstate-bd_C_term_dom"/>
</dbReference>
<sequence>MTLLRVKYCLVLGDTHFDIDLDLPASGITAIFGRSGAGKTSLINVVAGLLRPDEGEIVVQDRTLFSSLKNLDVPVHKRNVGYVFQDARLFPHYRVKGNLLYGVKKMDPDHVETIIKLLALEPLLDRFPSELSGGEQQRVAIGRALLAKPDILLMDEPLASLDMPRKREVMPFLEELADRVQIPILYVTHSLNEILRLANYLVIIDDGQAVTSGPVEQVWSTKAMRPWQSFSDQSSLFEASIETHNDDYALSQLKLATGVHLWVQRIDALVGTSVRLQVRANDVSLALEKPRSTSIRNILPAEIVELETRRHGGDKQSVAIKLALGEGCCLWATVTAWARDELGLHVGMQVFAQVKGVSVTQRDVALTH</sequence>
<organism evidence="12 13">
    <name type="scientific">Vibrio proteolyticus NBRC 13287</name>
    <dbReference type="NCBI Taxonomy" id="1219065"/>
    <lineage>
        <taxon>Bacteria</taxon>
        <taxon>Pseudomonadati</taxon>
        <taxon>Pseudomonadota</taxon>
        <taxon>Gammaproteobacteria</taxon>
        <taxon>Vibrionales</taxon>
        <taxon>Vibrionaceae</taxon>
        <taxon>Vibrio</taxon>
    </lineage>
</organism>
<evidence type="ECO:0000313" key="13">
    <source>
        <dbReference type="Proteomes" id="UP000016570"/>
    </source>
</evidence>
<dbReference type="Pfam" id="PF00005">
    <property type="entry name" value="ABC_tran"/>
    <property type="match status" value="1"/>
</dbReference>
<feature type="domain" description="Mop" evidence="11">
    <location>
        <begin position="292"/>
        <end position="363"/>
    </location>
</feature>
<accession>U3BBY9</accession>
<dbReference type="Pfam" id="PF03459">
    <property type="entry name" value="TOBE"/>
    <property type="match status" value="1"/>
</dbReference>
<evidence type="ECO:0000259" key="11">
    <source>
        <dbReference type="PROSITE" id="PS51866"/>
    </source>
</evidence>
<keyword evidence="2" id="KW-1003">Cell membrane</keyword>
<evidence type="ECO:0000256" key="4">
    <source>
        <dbReference type="ARBA" id="ARBA00022519"/>
    </source>
</evidence>
<keyword evidence="1" id="KW-0813">Transport</keyword>
<proteinExistence type="predicted"/>
<dbReference type="GO" id="GO:0016887">
    <property type="term" value="F:ATP hydrolysis activity"/>
    <property type="evidence" value="ECO:0007669"/>
    <property type="project" value="InterPro"/>
</dbReference>
<dbReference type="SUPFAM" id="SSF52540">
    <property type="entry name" value="P-loop containing nucleoside triphosphate hydrolases"/>
    <property type="match status" value="1"/>
</dbReference>
<dbReference type="InterPro" id="IPR005116">
    <property type="entry name" value="Transp-assoc_OB_typ1"/>
</dbReference>
<dbReference type="GO" id="GO:0140359">
    <property type="term" value="F:ABC-type transporter activity"/>
    <property type="evidence" value="ECO:0007669"/>
    <property type="project" value="InterPro"/>
</dbReference>
<reference evidence="12 13" key="1">
    <citation type="submission" date="2013-09" db="EMBL/GenBank/DDBJ databases">
        <title>Whole genome shotgun sequence of Vibrio proteolyticus NBRC 13287.</title>
        <authorList>
            <person name="Isaki S."/>
            <person name="Hosoyama A."/>
            <person name="Numata M."/>
            <person name="Hashimoto M."/>
            <person name="Hosoyama Y."/>
            <person name="Tsuchikane K."/>
            <person name="Noguchi M."/>
            <person name="Hirakata S."/>
            <person name="Ichikawa N."/>
            <person name="Ohji S."/>
            <person name="Yamazoe A."/>
            <person name="Fujita N."/>
        </authorList>
    </citation>
    <scope>NUCLEOTIDE SEQUENCE [LARGE SCALE GENOMIC DNA]</scope>
    <source>
        <strain evidence="12 13">NBRC 13287</strain>
    </source>
</reference>
<keyword evidence="7" id="KW-1278">Translocase</keyword>
<keyword evidence="13" id="KW-1185">Reference proteome</keyword>
<comment type="caution">
    <text evidence="12">The sequence shown here is derived from an EMBL/GenBank/DDBJ whole genome shotgun (WGS) entry which is preliminary data.</text>
</comment>
<dbReference type="Gene3D" id="2.40.50.100">
    <property type="match status" value="1"/>
</dbReference>